<comment type="caution">
    <text evidence="1">The sequence shown here is derived from an EMBL/GenBank/DDBJ whole genome shotgun (WGS) entry which is preliminary data.</text>
</comment>
<gene>
    <name evidence="1" type="ORF">CYY_007165</name>
</gene>
<evidence type="ECO:0000313" key="1">
    <source>
        <dbReference type="EMBL" id="KAF2071521.1"/>
    </source>
</evidence>
<dbReference type="EMBL" id="AJWJ01000366">
    <property type="protein sequence ID" value="KAF2071521.1"/>
    <property type="molecule type" value="Genomic_DNA"/>
</dbReference>
<name>A0A8J4UR28_9MYCE</name>
<dbReference type="OrthoDB" id="16642at2759"/>
<organism evidence="1 2">
    <name type="scientific">Polysphondylium violaceum</name>
    <dbReference type="NCBI Taxonomy" id="133409"/>
    <lineage>
        <taxon>Eukaryota</taxon>
        <taxon>Amoebozoa</taxon>
        <taxon>Evosea</taxon>
        <taxon>Eumycetozoa</taxon>
        <taxon>Dictyostelia</taxon>
        <taxon>Dictyosteliales</taxon>
        <taxon>Dictyosteliaceae</taxon>
        <taxon>Polysphondylium</taxon>
    </lineage>
</organism>
<dbReference type="Proteomes" id="UP000695562">
    <property type="component" value="Unassembled WGS sequence"/>
</dbReference>
<evidence type="ECO:0000313" key="2">
    <source>
        <dbReference type="Proteomes" id="UP000695562"/>
    </source>
</evidence>
<dbReference type="AlphaFoldDB" id="A0A8J4UR28"/>
<keyword evidence="2" id="KW-1185">Reference proteome</keyword>
<protein>
    <submittedName>
        <fullName evidence="1">Uncharacterized protein</fullName>
    </submittedName>
</protein>
<sequence>MADQNDDDNNIYTIKNLKHCEEALNNFFADCANNKDLNKAKPSFEALSKCAASAQTMPQEEHQIHPAVKLLQYYLPRIFTSDLPRERTILADSLAYVAPKIFDPEDDDDDDDDN</sequence>
<reference evidence="1" key="1">
    <citation type="submission" date="2020-01" db="EMBL/GenBank/DDBJ databases">
        <title>Development of genomics and gene disruption for Polysphondylium violaceum indicates a role for the polyketide synthase stlB in stalk morphogenesis.</title>
        <authorList>
            <person name="Narita B."/>
            <person name="Kawabe Y."/>
            <person name="Kin K."/>
            <person name="Saito T."/>
            <person name="Gibbs R."/>
            <person name="Kuspa A."/>
            <person name="Muzny D."/>
            <person name="Queller D."/>
            <person name="Richards S."/>
            <person name="Strassman J."/>
            <person name="Sucgang R."/>
            <person name="Worley K."/>
            <person name="Schaap P."/>
        </authorList>
    </citation>
    <scope>NUCLEOTIDE SEQUENCE</scope>
    <source>
        <strain evidence="1">QSvi11</strain>
    </source>
</reference>
<accession>A0A8J4UR28</accession>
<proteinExistence type="predicted"/>